<evidence type="ECO:0000313" key="1">
    <source>
        <dbReference type="EMBL" id="MBC2594600.1"/>
    </source>
</evidence>
<dbReference type="SUPFAM" id="SSF56784">
    <property type="entry name" value="HAD-like"/>
    <property type="match status" value="1"/>
</dbReference>
<dbReference type="Gene3D" id="3.40.50.1000">
    <property type="entry name" value="HAD superfamily/HAD-like"/>
    <property type="match status" value="1"/>
</dbReference>
<dbReference type="Pfam" id="PF00702">
    <property type="entry name" value="Hydrolase"/>
    <property type="match status" value="1"/>
</dbReference>
<accession>A0A842HEF2</accession>
<protein>
    <submittedName>
        <fullName evidence="1">HAD family phosphatase</fullName>
    </submittedName>
</protein>
<comment type="caution">
    <text evidence="1">The sequence shown here is derived from an EMBL/GenBank/DDBJ whole genome shotgun (WGS) entry which is preliminary data.</text>
</comment>
<evidence type="ECO:0000313" key="2">
    <source>
        <dbReference type="Proteomes" id="UP000546464"/>
    </source>
</evidence>
<organism evidence="1 2">
    <name type="scientific">Ruficoccus amylovorans</name>
    <dbReference type="NCBI Taxonomy" id="1804625"/>
    <lineage>
        <taxon>Bacteria</taxon>
        <taxon>Pseudomonadati</taxon>
        <taxon>Verrucomicrobiota</taxon>
        <taxon>Opitutia</taxon>
        <taxon>Puniceicoccales</taxon>
        <taxon>Cerasicoccaceae</taxon>
        <taxon>Ruficoccus</taxon>
    </lineage>
</organism>
<dbReference type="SFLD" id="SFLDG01135">
    <property type="entry name" value="C1.5.6:_HAD__Beta-PGM__Phospha"/>
    <property type="match status" value="1"/>
</dbReference>
<dbReference type="InterPro" id="IPR023198">
    <property type="entry name" value="PGP-like_dom2"/>
</dbReference>
<proteinExistence type="predicted"/>
<dbReference type="InterPro" id="IPR036412">
    <property type="entry name" value="HAD-like_sf"/>
</dbReference>
<dbReference type="Proteomes" id="UP000546464">
    <property type="component" value="Unassembled WGS sequence"/>
</dbReference>
<sequence length="218" mass="23938">MASLQGALFDWDGVIVDSSAAHELSWDLLAAEEKLTLPPGHFKRGFGRKNTVIIPEILGWTTDPAEIARLGDRKEALYREIIRERGIEPLPGVYDLLRGLKEAGIPCCVGTSSSRENIETIMDIAHLREYFADITSAEDVTVGKPDPEVFLVAAKKIDRSPEDCVVFEDAIHGLEAGRAGGMKVVGVATTHRLEDLGLADLAVHRLTEVDVPRLRELF</sequence>
<dbReference type="SFLD" id="SFLDS00003">
    <property type="entry name" value="Haloacid_Dehalogenase"/>
    <property type="match status" value="1"/>
</dbReference>
<reference evidence="1 2" key="1">
    <citation type="submission" date="2020-07" db="EMBL/GenBank/DDBJ databases">
        <authorList>
            <person name="Feng X."/>
        </authorList>
    </citation>
    <scope>NUCLEOTIDE SEQUENCE [LARGE SCALE GENOMIC DNA]</scope>
    <source>
        <strain evidence="1 2">JCM31066</strain>
    </source>
</reference>
<dbReference type="InterPro" id="IPR023214">
    <property type="entry name" value="HAD_sf"/>
</dbReference>
<gene>
    <name evidence="1" type="ORF">H5P28_10045</name>
</gene>
<dbReference type="SFLD" id="SFLDG01129">
    <property type="entry name" value="C1.5:_HAD__Beta-PGM__Phosphata"/>
    <property type="match status" value="1"/>
</dbReference>
<dbReference type="EMBL" id="JACHVB010000025">
    <property type="protein sequence ID" value="MBC2594600.1"/>
    <property type="molecule type" value="Genomic_DNA"/>
</dbReference>
<dbReference type="NCBIfam" id="TIGR01509">
    <property type="entry name" value="HAD-SF-IA-v3"/>
    <property type="match status" value="1"/>
</dbReference>
<dbReference type="AlphaFoldDB" id="A0A842HEF2"/>
<dbReference type="Gene3D" id="1.10.150.240">
    <property type="entry name" value="Putative phosphatase, domain 2"/>
    <property type="match status" value="1"/>
</dbReference>
<keyword evidence="2" id="KW-1185">Reference proteome</keyword>
<dbReference type="InterPro" id="IPR006439">
    <property type="entry name" value="HAD-SF_hydro_IA"/>
</dbReference>
<dbReference type="PANTHER" id="PTHR47108">
    <property type="entry name" value="5-AMINO-6-(5-PHOSPHO-D-RIBITYLAMINO)URACIL PHOSPHATASE, CHLOROPLASTIC"/>
    <property type="match status" value="1"/>
</dbReference>
<dbReference type="CDD" id="cd07505">
    <property type="entry name" value="HAD_BPGM-like"/>
    <property type="match status" value="1"/>
</dbReference>
<dbReference type="RefSeq" id="WP_185675581.1">
    <property type="nucleotide sequence ID" value="NZ_JACHVB010000025.1"/>
</dbReference>
<dbReference type="PANTHER" id="PTHR47108:SF1">
    <property type="entry name" value="5-AMINO-6-(5-PHOSPHO-D-RIBITYLAMINO)URACIL PHOSPHATASE, CHLOROPLASTIC"/>
    <property type="match status" value="1"/>
</dbReference>
<name>A0A842HEF2_9BACT</name>